<name>A0ACD4NUE8_9HYPH</name>
<evidence type="ECO:0000313" key="1">
    <source>
        <dbReference type="EMBL" id="WAJ30384.1"/>
    </source>
</evidence>
<dbReference type="EMBL" id="CP113520">
    <property type="protein sequence ID" value="WAJ30384.1"/>
    <property type="molecule type" value="Genomic_DNA"/>
</dbReference>
<evidence type="ECO:0000313" key="2">
    <source>
        <dbReference type="Proteomes" id="UP001163223"/>
    </source>
</evidence>
<reference evidence="1" key="1">
    <citation type="submission" date="2022-11" db="EMBL/GenBank/DDBJ databases">
        <title>beta-Carotene-producing bacterium, Jeongeuplla avenae sp. nov., alleviates the salt stress of Arabidopsis seedlings.</title>
        <authorList>
            <person name="Jiang L."/>
            <person name="Lee J."/>
        </authorList>
    </citation>
    <scope>NUCLEOTIDE SEQUENCE</scope>
    <source>
        <strain evidence="1">DY_R2A_6</strain>
    </source>
</reference>
<proteinExistence type="predicted"/>
<accession>A0ACD4NUE8</accession>
<protein>
    <submittedName>
        <fullName evidence="1">Cupin domain-containing protein</fullName>
    </submittedName>
</protein>
<organism evidence="1 2">
    <name type="scientific">Antarcticirhabdus aurantiaca</name>
    <dbReference type="NCBI Taxonomy" id="2606717"/>
    <lineage>
        <taxon>Bacteria</taxon>
        <taxon>Pseudomonadati</taxon>
        <taxon>Pseudomonadota</taxon>
        <taxon>Alphaproteobacteria</taxon>
        <taxon>Hyphomicrobiales</taxon>
        <taxon>Aurantimonadaceae</taxon>
        <taxon>Antarcticirhabdus</taxon>
    </lineage>
</organism>
<keyword evidence="2" id="KW-1185">Reference proteome</keyword>
<gene>
    <name evidence="1" type="ORF">OXU80_09345</name>
</gene>
<sequence>MKTSLTELLQKLPHATPAEQPGAEGFAHGTMSLHLVGGKASGAARPGLQDAVLIVAAGSGRLAYEGEEHELSAGDAVFLRASHPYELSDTGDDFAAWLVAWGPAGGEAPAPAPSVFAAIDA</sequence>
<dbReference type="Proteomes" id="UP001163223">
    <property type="component" value="Chromosome"/>
</dbReference>